<proteinExistence type="predicted"/>
<accession>A0A7X0HLQ3</accession>
<comment type="caution">
    <text evidence="2">The sequence shown here is derived from an EMBL/GenBank/DDBJ whole genome shotgun (WGS) entry which is preliminary data.</text>
</comment>
<reference evidence="2 3" key="1">
    <citation type="submission" date="2020-08" db="EMBL/GenBank/DDBJ databases">
        <title>Genomic Encyclopedia of Type Strains, Phase IV (KMG-IV): sequencing the most valuable type-strain genomes for metagenomic binning, comparative biology and taxonomic classification.</title>
        <authorList>
            <person name="Goeker M."/>
        </authorList>
    </citation>
    <scope>NUCLEOTIDE SEQUENCE [LARGE SCALE GENOMIC DNA]</scope>
    <source>
        <strain evidence="2 3">DSM 40141</strain>
    </source>
</reference>
<keyword evidence="3" id="KW-1185">Reference proteome</keyword>
<dbReference type="Proteomes" id="UP000540423">
    <property type="component" value="Unassembled WGS sequence"/>
</dbReference>
<dbReference type="EMBL" id="JACHEM010000032">
    <property type="protein sequence ID" value="MBB6439971.1"/>
    <property type="molecule type" value="Genomic_DNA"/>
</dbReference>
<evidence type="ECO:0000313" key="3">
    <source>
        <dbReference type="Proteomes" id="UP000540423"/>
    </source>
</evidence>
<evidence type="ECO:0000313" key="2">
    <source>
        <dbReference type="EMBL" id="MBB6439971.1"/>
    </source>
</evidence>
<organism evidence="2 3">
    <name type="scientific">Streptomyces candidus</name>
    <dbReference type="NCBI Taxonomy" id="67283"/>
    <lineage>
        <taxon>Bacteria</taxon>
        <taxon>Bacillati</taxon>
        <taxon>Actinomycetota</taxon>
        <taxon>Actinomycetes</taxon>
        <taxon>Kitasatosporales</taxon>
        <taxon>Streptomycetaceae</taxon>
        <taxon>Streptomyces</taxon>
    </lineage>
</organism>
<name>A0A7X0HLQ3_9ACTN</name>
<protein>
    <submittedName>
        <fullName evidence="2">Uncharacterized protein</fullName>
    </submittedName>
</protein>
<evidence type="ECO:0000256" key="1">
    <source>
        <dbReference type="SAM" id="MobiDB-lite"/>
    </source>
</evidence>
<gene>
    <name evidence="2" type="ORF">HNQ79_006484</name>
</gene>
<dbReference type="AlphaFoldDB" id="A0A7X0HLQ3"/>
<dbReference type="RefSeq" id="WP_185036451.1">
    <property type="nucleotide sequence ID" value="NZ_BNBN01000019.1"/>
</dbReference>
<sequence length="61" mass="6876">MVSRGPLDHDEECELLMYEGGICTCPDEDELPPRRDTYDVPVWGEEPITHDGRLAGPALDY</sequence>
<feature type="region of interest" description="Disordered" evidence="1">
    <location>
        <begin position="36"/>
        <end position="61"/>
    </location>
</feature>